<dbReference type="RefSeq" id="YP_009189598.1">
    <property type="nucleotide sequence ID" value="NC_028676.1"/>
</dbReference>
<name>A0A0F6THL9_9CAUD</name>
<accession>A0A0F6THL9</accession>
<proteinExistence type="predicted"/>
<keyword evidence="2" id="KW-1185">Reference proteome</keyword>
<sequence>MTKERKTLEVTITKMIEVEYDLEKFTEEAMNVFNDNIYYVGDKPEEHLKNMVEMYAKGLSSPHIIDHGVYIESEFIEGYGVVADFGVKFNELSEDASSEFTD</sequence>
<reference evidence="2" key="2">
    <citation type="submission" date="2015-03" db="EMBL/GenBank/DDBJ databases">
        <title>The genome and structure of Sinorhizobium meliloti phage phiM9.</title>
        <authorList>
            <person name="Johnson M.C."/>
            <person name="Tatum K.B."/>
            <person name="Lynn J.S."/>
            <person name="Brewer T.E."/>
            <person name="Washburn B.K."/>
            <person name="Stroupe M.E."/>
            <person name="Jones K.M."/>
        </authorList>
    </citation>
    <scope>NUCLEOTIDE SEQUENCE [LARGE SCALE GENOMIC DNA]</scope>
</reference>
<evidence type="ECO:0000313" key="1">
    <source>
        <dbReference type="EMBL" id="AKE44844.1"/>
    </source>
</evidence>
<gene>
    <name evidence="1" type="ORF">Sm_phiM9_217</name>
</gene>
<reference evidence="1 2" key="1">
    <citation type="journal article" date="2015" name="J. Virol.">
        <title>Sinorhizobium meliloti Phage ?M9 Defines a New Group of T4 Superfamily Phages with Unusual Genomic Features but a Common T=16 Capsid.</title>
        <authorList>
            <person name="Johnson M.C."/>
            <person name="Tatum K.B."/>
            <person name="Lynn J.S."/>
            <person name="Brewer T.E."/>
            <person name="Lu S."/>
            <person name="Washburn B.K."/>
            <person name="Stroupe M.E."/>
            <person name="Jones K.M."/>
        </authorList>
    </citation>
    <scope>NUCLEOTIDE SEQUENCE [LARGE SCALE GENOMIC DNA]</scope>
</reference>
<evidence type="ECO:0000313" key="2">
    <source>
        <dbReference type="Proteomes" id="UP000033804"/>
    </source>
</evidence>
<dbReference type="Proteomes" id="UP000033804">
    <property type="component" value="Segment"/>
</dbReference>
<organism evidence="1 2">
    <name type="scientific">Sinorhizobium phage phiM9</name>
    <dbReference type="NCBI Taxonomy" id="1636182"/>
    <lineage>
        <taxon>Viruses</taxon>
        <taxon>Duplodnaviria</taxon>
        <taxon>Heunggongvirae</taxon>
        <taxon>Uroviricota</taxon>
        <taxon>Caudoviricetes</taxon>
        <taxon>Pootjesviridae</taxon>
        <taxon>Emnonavirus</taxon>
        <taxon>Emnonavirus phiM9</taxon>
    </lineage>
</organism>
<dbReference type="KEGG" id="vg:26517896"/>
<protein>
    <submittedName>
        <fullName evidence="1">Uncharacterized protein</fullName>
    </submittedName>
</protein>
<dbReference type="EMBL" id="KP881232">
    <property type="protein sequence ID" value="AKE44844.1"/>
    <property type="molecule type" value="Genomic_DNA"/>
</dbReference>
<dbReference type="GeneID" id="26517896"/>